<evidence type="ECO:0000256" key="5">
    <source>
        <dbReference type="SAM" id="Phobius"/>
    </source>
</evidence>
<dbReference type="GO" id="GO:0016020">
    <property type="term" value="C:membrane"/>
    <property type="evidence" value="ECO:0007669"/>
    <property type="project" value="UniProtKB-SubCell"/>
</dbReference>
<dbReference type="RefSeq" id="WP_099478064.1">
    <property type="nucleotide sequence ID" value="NZ_CP016809.1"/>
</dbReference>
<dbReference type="Pfam" id="PF13564">
    <property type="entry name" value="DoxX_2"/>
    <property type="match status" value="1"/>
</dbReference>
<dbReference type="InterPro" id="IPR032808">
    <property type="entry name" value="DoxX"/>
</dbReference>
<feature type="transmembrane region" description="Helical" evidence="5">
    <location>
        <begin position="70"/>
        <end position="89"/>
    </location>
</feature>
<proteinExistence type="predicted"/>
<accession>A0A1B2E1L4</accession>
<dbReference type="KEGG" id="pib:BBD41_15050"/>
<feature type="transmembrane region" description="Helical" evidence="5">
    <location>
        <begin position="96"/>
        <end position="113"/>
    </location>
</feature>
<evidence type="ECO:0000256" key="2">
    <source>
        <dbReference type="ARBA" id="ARBA00022692"/>
    </source>
</evidence>
<reference evidence="6" key="1">
    <citation type="submission" date="2016-08" db="EMBL/GenBank/DDBJ databases">
        <title>Complete Genome Seqeunce of Paenibacillus sp. nov. IHBB 9852 from high altitute lake of Indian trans-Himalayas.</title>
        <authorList>
            <person name="Kiran S."/>
            <person name="Swarnkar M.K."/>
            <person name="Rana A."/>
            <person name="Tewari R."/>
            <person name="Gulati A."/>
        </authorList>
    </citation>
    <scope>NUCLEOTIDE SEQUENCE [LARGE SCALE GENOMIC DNA]</scope>
    <source>
        <strain evidence="6">IHBB 9852</strain>
    </source>
</reference>
<comment type="subcellular location">
    <subcellularLocation>
        <location evidence="1">Membrane</location>
        <topology evidence="1">Multi-pass membrane protein</topology>
    </subcellularLocation>
</comment>
<dbReference type="EMBL" id="CP016809">
    <property type="protein sequence ID" value="ANY73787.1"/>
    <property type="molecule type" value="Genomic_DNA"/>
</dbReference>
<dbReference type="AlphaFoldDB" id="A0A1B2E1L4"/>
<protein>
    <submittedName>
        <fullName evidence="6">DoxX family protein</fullName>
    </submittedName>
</protein>
<keyword evidence="4 5" id="KW-0472">Membrane</keyword>
<feature type="transmembrane region" description="Helical" evidence="5">
    <location>
        <begin position="6"/>
        <end position="26"/>
    </location>
</feature>
<gene>
    <name evidence="6" type="ORF">BBD41_15050</name>
</gene>
<evidence type="ECO:0000256" key="3">
    <source>
        <dbReference type="ARBA" id="ARBA00022989"/>
    </source>
</evidence>
<evidence type="ECO:0000256" key="1">
    <source>
        <dbReference type="ARBA" id="ARBA00004141"/>
    </source>
</evidence>
<feature type="transmembrane region" description="Helical" evidence="5">
    <location>
        <begin position="38"/>
        <end position="64"/>
    </location>
</feature>
<evidence type="ECO:0000256" key="4">
    <source>
        <dbReference type="ARBA" id="ARBA00023136"/>
    </source>
</evidence>
<keyword evidence="3 5" id="KW-1133">Transmembrane helix</keyword>
<evidence type="ECO:0000313" key="6">
    <source>
        <dbReference type="EMBL" id="ANY73787.1"/>
    </source>
</evidence>
<sequence>MEPIWTVLFQSILIVMFIISASLKFLRTRSMVQHWTEYRYPFWGMYAVAGLEAAGAALMITAFWAPENSIYAAALFAVLMIGAVHAHLFRAKHKPIMAINAMLMLVLSVTLLVQ</sequence>
<organism evidence="6">
    <name type="scientific">Paenibacillus ihbetae</name>
    <dbReference type="NCBI Taxonomy" id="1870820"/>
    <lineage>
        <taxon>Bacteria</taxon>
        <taxon>Bacillati</taxon>
        <taxon>Bacillota</taxon>
        <taxon>Bacilli</taxon>
        <taxon>Bacillales</taxon>
        <taxon>Paenibacillaceae</taxon>
        <taxon>Paenibacillus</taxon>
    </lineage>
</organism>
<name>A0A1B2E1L4_9BACL</name>
<keyword evidence="2 5" id="KW-0812">Transmembrane</keyword>